<evidence type="ECO:0000313" key="2">
    <source>
        <dbReference type="EMBL" id="OQE20342.1"/>
    </source>
</evidence>
<feature type="transmembrane region" description="Helical" evidence="1">
    <location>
        <begin position="6"/>
        <end position="29"/>
    </location>
</feature>
<comment type="caution">
    <text evidence="2">The sequence shown here is derived from an EMBL/GenBank/DDBJ whole genome shotgun (WGS) entry which is preliminary data.</text>
</comment>
<gene>
    <name evidence="2" type="ORF">PENSTE_c013G09077</name>
</gene>
<protein>
    <submittedName>
        <fullName evidence="2">Uncharacterized protein</fullName>
    </submittedName>
</protein>
<accession>A0A1V6T285</accession>
<keyword evidence="3" id="KW-1185">Reference proteome</keyword>
<evidence type="ECO:0000313" key="3">
    <source>
        <dbReference type="Proteomes" id="UP000191285"/>
    </source>
</evidence>
<dbReference type="OrthoDB" id="4367204at2759"/>
<sequence>MGLLRILLKAIIIPIVAIIVIGVVIAVVIKMRREKKQKAKELQQNSFQPPPLQQWAYPMSPGIQKPPAVASYATNSPSQMEQGLKLEESVIITNGFLVFEISKFLAVIFKAAELECRSPAA</sequence>
<organism evidence="2 3">
    <name type="scientific">Penicillium steckii</name>
    <dbReference type="NCBI Taxonomy" id="303698"/>
    <lineage>
        <taxon>Eukaryota</taxon>
        <taxon>Fungi</taxon>
        <taxon>Dikarya</taxon>
        <taxon>Ascomycota</taxon>
        <taxon>Pezizomycotina</taxon>
        <taxon>Eurotiomycetes</taxon>
        <taxon>Eurotiomycetidae</taxon>
        <taxon>Eurotiales</taxon>
        <taxon>Aspergillaceae</taxon>
        <taxon>Penicillium</taxon>
    </lineage>
</organism>
<proteinExistence type="predicted"/>
<keyword evidence="1" id="KW-1133">Transmembrane helix</keyword>
<evidence type="ECO:0000256" key="1">
    <source>
        <dbReference type="SAM" id="Phobius"/>
    </source>
</evidence>
<keyword evidence="1" id="KW-0812">Transmembrane</keyword>
<dbReference type="EMBL" id="MLKD01000013">
    <property type="protein sequence ID" value="OQE20342.1"/>
    <property type="molecule type" value="Genomic_DNA"/>
</dbReference>
<dbReference type="AlphaFoldDB" id="A0A1V6T285"/>
<reference evidence="3" key="1">
    <citation type="journal article" date="2017" name="Nat. Microbiol.">
        <title>Global analysis of biosynthetic gene clusters reveals vast potential of secondary metabolite production in Penicillium species.</title>
        <authorList>
            <person name="Nielsen J.C."/>
            <person name="Grijseels S."/>
            <person name="Prigent S."/>
            <person name="Ji B."/>
            <person name="Dainat J."/>
            <person name="Nielsen K.F."/>
            <person name="Frisvad J.C."/>
            <person name="Workman M."/>
            <person name="Nielsen J."/>
        </authorList>
    </citation>
    <scope>NUCLEOTIDE SEQUENCE [LARGE SCALE GENOMIC DNA]</scope>
    <source>
        <strain evidence="3">IBT 24891</strain>
    </source>
</reference>
<keyword evidence="1" id="KW-0472">Membrane</keyword>
<dbReference type="Proteomes" id="UP000191285">
    <property type="component" value="Unassembled WGS sequence"/>
</dbReference>
<name>A0A1V6T285_9EURO</name>